<protein>
    <submittedName>
        <fullName evidence="1">Uncharacterized protein</fullName>
    </submittedName>
</protein>
<reference evidence="1 2" key="1">
    <citation type="submission" date="2019-12" db="EMBL/GenBank/DDBJ databases">
        <title>Shinella kummerowiae sp. nov., a symbiotic bacterium isolated from root nodules of the herbal legume Kummerowia stipulacea.</title>
        <authorList>
            <person name="Gao J."/>
        </authorList>
    </citation>
    <scope>NUCLEOTIDE SEQUENCE [LARGE SCALE GENOMIC DNA]</scope>
    <source>
        <strain evidence="1 2">CCBAU 25048</strain>
    </source>
</reference>
<evidence type="ECO:0000313" key="1">
    <source>
        <dbReference type="EMBL" id="MXN48607.1"/>
    </source>
</evidence>
<evidence type="ECO:0000313" key="2">
    <source>
        <dbReference type="Proteomes" id="UP000435802"/>
    </source>
</evidence>
<comment type="caution">
    <text evidence="1">The sequence shown here is derived from an EMBL/GenBank/DDBJ whole genome shotgun (WGS) entry which is preliminary data.</text>
</comment>
<accession>A0A6N8SJE8</accession>
<sequence length="64" mass="7213">MFPGIKGARRERFDEIPGESLLRAIGRIEPGLRCDVIEQHFEIAQLLRLVSFGVLFDRTIGADS</sequence>
<name>A0A6N8SJE8_9HYPH</name>
<dbReference type="RefSeq" id="WP_160862102.1">
    <property type="nucleotide sequence ID" value="NZ_WUMK01000011.1"/>
</dbReference>
<dbReference type="Proteomes" id="UP000435802">
    <property type="component" value="Unassembled WGS sequence"/>
</dbReference>
<organism evidence="1 2">
    <name type="scientific">Shinella kummerowiae</name>
    <dbReference type="NCBI Taxonomy" id="417745"/>
    <lineage>
        <taxon>Bacteria</taxon>
        <taxon>Pseudomonadati</taxon>
        <taxon>Pseudomonadota</taxon>
        <taxon>Alphaproteobacteria</taxon>
        <taxon>Hyphomicrobiales</taxon>
        <taxon>Rhizobiaceae</taxon>
        <taxon>Shinella</taxon>
    </lineage>
</organism>
<dbReference type="AlphaFoldDB" id="A0A6N8SJE8"/>
<proteinExistence type="predicted"/>
<keyword evidence="2" id="KW-1185">Reference proteome</keyword>
<gene>
    <name evidence="1" type="ORF">GR138_25705</name>
</gene>
<dbReference type="EMBL" id="WUMK01000011">
    <property type="protein sequence ID" value="MXN48607.1"/>
    <property type="molecule type" value="Genomic_DNA"/>
</dbReference>